<sequence length="591" mass="64563">MNKLYVGNLSPSVTVEDLKRLFGERQLPVSDRTVLLKSGYAFVDFPDQKWAIKAIETLSGKAELHGKVIEVDYSVPKKLRSRKIQIRNIPPHLQWEVLDSLLSQYGSVENVEQVNADSDTAVVNVTYASKEEAKEAIEKLTGHSLEDHSFSVSYILDVEGSENESDSGPQAQRGASRGGRGMRESDSAHSGAMGGLQGAHHTHHELPLRLLVPTQFVGAIIGKEGLTIKNITKQSQSKVDIHRKENAGAAEKPITIHSSPEGCSHACRMILEVMEKEATDTKTAEEVPLKILAHNSLVGRLIGKEGRNLKKIEQDTGTKITISPLQDLTIYNPERTITVKGGVEECCNAEVEIMKKLREGYENDVAALNLQTALIPGLNLNALGIFSPALPVLSSATGPRGVTSVPSTYNPLLAPEQEVVYLFIPTQAVGALIGKKGQHIKELARFAGASIKIAPSDSPDAPERMVIITGPPEAQFKAQGRIYRKLKEENFFTAKEEVKLETHIKVPAAAAGRVIGKGGKTVNELQNLTSAEVIVPRDQTPDENDEVFVKIIGHFFASQTAQRKIREIIQQVKQQQQKNQQGAATPSQHTK</sequence>
<keyword evidence="9" id="KW-1185">Reference proteome</keyword>
<feature type="domain" description="RRM" evidence="8">
    <location>
        <begin position="82"/>
        <end position="157"/>
    </location>
</feature>
<dbReference type="SUPFAM" id="SSF54928">
    <property type="entry name" value="RNA-binding domain, RBD"/>
    <property type="match status" value="1"/>
</dbReference>
<evidence type="ECO:0000256" key="4">
    <source>
        <dbReference type="ARBA" id="ARBA00022816"/>
    </source>
</evidence>
<dbReference type="OrthoDB" id="752362at2759"/>
<keyword evidence="4" id="KW-0509">mRNA transport</keyword>
<dbReference type="Pfam" id="PF00076">
    <property type="entry name" value="RRM_1"/>
    <property type="match status" value="2"/>
</dbReference>
<keyword evidence="5" id="KW-0810">Translation regulation</keyword>
<dbReference type="PANTHER" id="PTHR10288">
    <property type="entry name" value="KH DOMAIN CONTAINING RNA BINDING PROTEIN"/>
    <property type="match status" value="1"/>
</dbReference>
<dbReference type="PROSITE" id="PS50084">
    <property type="entry name" value="KH_TYPE_1"/>
    <property type="match status" value="4"/>
</dbReference>
<dbReference type="SUPFAM" id="SSF54791">
    <property type="entry name" value="Eukaryotic type KH-domain (KH-domain type I)"/>
    <property type="match status" value="4"/>
</dbReference>
<keyword evidence="3" id="KW-0677">Repeat</keyword>
<keyword evidence="6" id="KW-0694">RNA-binding</keyword>
<dbReference type="InterPro" id="IPR004087">
    <property type="entry name" value="KH_dom"/>
</dbReference>
<feature type="domain" description="RRM" evidence="8">
    <location>
        <begin position="2"/>
        <end position="76"/>
    </location>
</feature>
<dbReference type="Pfam" id="PF00013">
    <property type="entry name" value="KH_1"/>
    <property type="match status" value="4"/>
</dbReference>
<dbReference type="AlphaFoldDB" id="A0A2D0Q3X8"/>
<dbReference type="CTD" id="557028"/>
<evidence type="ECO:0000256" key="7">
    <source>
        <dbReference type="SAM" id="MobiDB-lite"/>
    </source>
</evidence>
<dbReference type="InterPro" id="IPR035979">
    <property type="entry name" value="RBD_domain_sf"/>
</dbReference>
<dbReference type="Proteomes" id="UP000221080">
    <property type="component" value="Chromosome 26"/>
</dbReference>
<dbReference type="CDD" id="cd22497">
    <property type="entry name" value="KH-I_IGF2BP2_rpt3"/>
    <property type="match status" value="1"/>
</dbReference>
<dbReference type="GeneID" id="108258697"/>
<reference evidence="9" key="1">
    <citation type="journal article" date="2016" name="Nat. Commun.">
        <title>The channel catfish genome sequence provides insights into the evolution of scale formation in teleosts.</title>
        <authorList>
            <person name="Liu Z."/>
            <person name="Liu S."/>
            <person name="Yao J."/>
            <person name="Bao L."/>
            <person name="Zhang J."/>
            <person name="Li Y."/>
            <person name="Jiang C."/>
            <person name="Sun L."/>
            <person name="Wang R."/>
            <person name="Zhang Y."/>
            <person name="Zhou T."/>
            <person name="Zeng Q."/>
            <person name="Fu Q."/>
            <person name="Gao S."/>
            <person name="Li N."/>
            <person name="Koren S."/>
            <person name="Jiang Y."/>
            <person name="Zimin A."/>
            <person name="Xu P."/>
            <person name="Phillippy A.M."/>
            <person name="Geng X."/>
            <person name="Song L."/>
            <person name="Sun F."/>
            <person name="Li C."/>
            <person name="Wang X."/>
            <person name="Chen A."/>
            <person name="Jin Y."/>
            <person name="Yuan Z."/>
            <person name="Yang Y."/>
            <person name="Tan S."/>
            <person name="Peatman E."/>
            <person name="Lu J."/>
            <person name="Qin Z."/>
            <person name="Dunham R."/>
            <person name="Li Z."/>
            <person name="Sonstegard T."/>
            <person name="Feng J."/>
            <person name="Danzmann R.G."/>
            <person name="Schroeder S."/>
            <person name="Scheffler B."/>
            <person name="Duke M.V."/>
            <person name="Ballard L."/>
            <person name="Kucuktas H."/>
            <person name="Kaltenboeck L."/>
            <person name="Liu H."/>
            <person name="Armbruster J."/>
            <person name="Xie Y."/>
            <person name="Kirby M.L."/>
            <person name="Tian Y."/>
            <person name="Flanagan M.E."/>
            <person name="Mu W."/>
            <person name="Waldbieser G.C."/>
        </authorList>
    </citation>
    <scope>NUCLEOTIDE SEQUENCE [LARGE SCALE GENOMIC DNA]</scope>
    <source>
        <strain evidence="9">SDA103</strain>
    </source>
</reference>
<dbReference type="Gene3D" id="3.30.70.330">
    <property type="match status" value="2"/>
</dbReference>
<dbReference type="Gene3D" id="3.30.1370.10">
    <property type="entry name" value="K Homology domain, type 1"/>
    <property type="match status" value="2"/>
</dbReference>
<dbReference type="InterPro" id="IPR012677">
    <property type="entry name" value="Nucleotide-bd_a/b_plait_sf"/>
</dbReference>
<dbReference type="PROSITE" id="PS50102">
    <property type="entry name" value="RRM"/>
    <property type="match status" value="2"/>
</dbReference>
<organism evidence="9 10">
    <name type="scientific">Ictalurus punctatus</name>
    <name type="common">Channel catfish</name>
    <name type="synonym">Silurus punctatus</name>
    <dbReference type="NCBI Taxonomy" id="7998"/>
    <lineage>
        <taxon>Eukaryota</taxon>
        <taxon>Metazoa</taxon>
        <taxon>Chordata</taxon>
        <taxon>Craniata</taxon>
        <taxon>Vertebrata</taxon>
        <taxon>Euteleostomi</taxon>
        <taxon>Actinopterygii</taxon>
        <taxon>Neopterygii</taxon>
        <taxon>Teleostei</taxon>
        <taxon>Ostariophysi</taxon>
        <taxon>Siluriformes</taxon>
        <taxon>Ictaluridae</taxon>
        <taxon>Ictalurus</taxon>
    </lineage>
</organism>
<dbReference type="FunFam" id="3.30.1370.10:FF:000026">
    <property type="entry name" value="Insulin-like growth factor 2 mRNA-binding protein 3"/>
    <property type="match status" value="1"/>
</dbReference>
<dbReference type="InterPro" id="IPR004088">
    <property type="entry name" value="KH_dom_type_1"/>
</dbReference>
<evidence type="ECO:0000256" key="6">
    <source>
        <dbReference type="PROSITE-ProRule" id="PRU00176"/>
    </source>
</evidence>
<dbReference type="SMART" id="SM00360">
    <property type="entry name" value="RRM"/>
    <property type="match status" value="2"/>
</dbReference>
<evidence type="ECO:0000313" key="10">
    <source>
        <dbReference type="RefSeq" id="XP_017313002.1"/>
    </source>
</evidence>
<dbReference type="FunFam" id="3.30.310.210:FF:000001">
    <property type="entry name" value="insulin-like growth factor 2 mRNA-binding protein 1 isoform X1"/>
    <property type="match status" value="1"/>
</dbReference>
<proteinExistence type="inferred from homology"/>
<evidence type="ECO:0000256" key="1">
    <source>
        <dbReference type="ARBA" id="ARBA00009094"/>
    </source>
</evidence>
<dbReference type="InterPro" id="IPR036612">
    <property type="entry name" value="KH_dom_type_1_sf"/>
</dbReference>
<dbReference type="GO" id="GO:0051028">
    <property type="term" value="P:mRNA transport"/>
    <property type="evidence" value="ECO:0007669"/>
    <property type="project" value="UniProtKB-KW"/>
</dbReference>
<gene>
    <name evidence="10" type="primary">igf2bp2b</name>
</gene>
<evidence type="ECO:0000256" key="5">
    <source>
        <dbReference type="ARBA" id="ARBA00022845"/>
    </source>
</evidence>
<dbReference type="Gene3D" id="3.30.310.210">
    <property type="match status" value="1"/>
</dbReference>
<dbReference type="RefSeq" id="XP_017313002.1">
    <property type="nucleotide sequence ID" value="XM_017457513.3"/>
</dbReference>
<dbReference type="GO" id="GO:0003723">
    <property type="term" value="F:RNA binding"/>
    <property type="evidence" value="ECO:0007669"/>
    <property type="project" value="UniProtKB-UniRule"/>
</dbReference>
<dbReference type="SMART" id="SM00322">
    <property type="entry name" value="KH"/>
    <property type="match status" value="4"/>
</dbReference>
<dbReference type="GO" id="GO:0006417">
    <property type="term" value="P:regulation of translation"/>
    <property type="evidence" value="ECO:0007669"/>
    <property type="project" value="UniProtKB-KW"/>
</dbReference>
<keyword evidence="2" id="KW-0813">Transport</keyword>
<evidence type="ECO:0000259" key="8">
    <source>
        <dbReference type="PROSITE" id="PS50102"/>
    </source>
</evidence>
<evidence type="ECO:0000256" key="2">
    <source>
        <dbReference type="ARBA" id="ARBA00022448"/>
    </source>
</evidence>
<reference evidence="10" key="2">
    <citation type="submission" date="2025-08" db="UniProtKB">
        <authorList>
            <consortium name="RefSeq"/>
        </authorList>
    </citation>
    <scope>IDENTIFICATION</scope>
    <source>
        <tissue evidence="10">Blood</tissue>
    </source>
</reference>
<name>A0A2D0Q3X8_ICTPU</name>
<protein>
    <submittedName>
        <fullName evidence="10">Insulin-like growth factor 2 mRNA-binding protein 2 isoform X2</fullName>
    </submittedName>
</protein>
<feature type="region of interest" description="Disordered" evidence="7">
    <location>
        <begin position="160"/>
        <end position="200"/>
    </location>
</feature>
<comment type="similarity">
    <text evidence="1">Belongs to the RRM IMP/VICKZ family.</text>
</comment>
<evidence type="ECO:0000256" key="3">
    <source>
        <dbReference type="ARBA" id="ARBA00022737"/>
    </source>
</evidence>
<dbReference type="InterPro" id="IPR000504">
    <property type="entry name" value="RRM_dom"/>
</dbReference>
<accession>A0A2D0Q3X8</accession>
<evidence type="ECO:0000313" key="9">
    <source>
        <dbReference type="Proteomes" id="UP000221080"/>
    </source>
</evidence>